<comment type="caution">
    <text evidence="3">The sequence shown here is derived from an EMBL/GenBank/DDBJ whole genome shotgun (WGS) entry which is preliminary data.</text>
</comment>
<dbReference type="Proteomes" id="UP000424527">
    <property type="component" value="Unassembled WGS sequence"/>
</dbReference>
<dbReference type="Gene3D" id="3.30.70.1820">
    <property type="entry name" value="L1 transposable element, RRM domain"/>
    <property type="match status" value="1"/>
</dbReference>
<name>A0A6G0J000_LARCR</name>
<keyword evidence="4" id="KW-1185">Reference proteome</keyword>
<proteinExistence type="predicted"/>
<reference evidence="3 4" key="1">
    <citation type="submission" date="2019-07" db="EMBL/GenBank/DDBJ databases">
        <title>Chromosome genome assembly for large yellow croaker.</title>
        <authorList>
            <person name="Xiao S."/>
        </authorList>
    </citation>
    <scope>NUCLEOTIDE SEQUENCE [LARGE SCALE GENOMIC DNA]</scope>
    <source>
        <strain evidence="3">JMULYC20181020</strain>
        <tissue evidence="3">Muscle</tissue>
    </source>
</reference>
<evidence type="ECO:0000256" key="1">
    <source>
        <dbReference type="SAM" id="Coils"/>
    </source>
</evidence>
<dbReference type="EMBL" id="REGW02000005">
    <property type="protein sequence ID" value="KAE8296871.1"/>
    <property type="molecule type" value="Genomic_DNA"/>
</dbReference>
<feature type="region of interest" description="Disordered" evidence="2">
    <location>
        <begin position="215"/>
        <end position="243"/>
    </location>
</feature>
<dbReference type="PANTHER" id="PTHR11505">
    <property type="entry name" value="L1 TRANSPOSABLE ELEMENT-RELATED"/>
    <property type="match status" value="1"/>
</dbReference>
<protein>
    <recommendedName>
        <fullName evidence="5">Transposase element L1Md-A101/L1Md-A102/L1Md-A2</fullName>
    </recommendedName>
</protein>
<evidence type="ECO:0000256" key="2">
    <source>
        <dbReference type="SAM" id="MobiDB-lite"/>
    </source>
</evidence>
<gene>
    <name evidence="3" type="ORF">D5F01_LYC05641</name>
</gene>
<keyword evidence="1" id="KW-0175">Coiled coil</keyword>
<dbReference type="InterPro" id="IPR004244">
    <property type="entry name" value="Transposase_22"/>
</dbReference>
<evidence type="ECO:0000313" key="3">
    <source>
        <dbReference type="EMBL" id="KAE8296871.1"/>
    </source>
</evidence>
<organism evidence="3 4">
    <name type="scientific">Larimichthys crocea</name>
    <name type="common">Large yellow croaker</name>
    <name type="synonym">Pseudosciaena crocea</name>
    <dbReference type="NCBI Taxonomy" id="215358"/>
    <lineage>
        <taxon>Eukaryota</taxon>
        <taxon>Metazoa</taxon>
        <taxon>Chordata</taxon>
        <taxon>Craniata</taxon>
        <taxon>Vertebrata</taxon>
        <taxon>Euteleostomi</taxon>
        <taxon>Actinopterygii</taxon>
        <taxon>Neopterygii</taxon>
        <taxon>Teleostei</taxon>
        <taxon>Neoteleostei</taxon>
        <taxon>Acanthomorphata</taxon>
        <taxon>Eupercaria</taxon>
        <taxon>Sciaenidae</taxon>
        <taxon>Larimichthys</taxon>
    </lineage>
</organism>
<dbReference type="AlphaFoldDB" id="A0A6G0J000"/>
<evidence type="ECO:0000313" key="4">
    <source>
        <dbReference type="Proteomes" id="UP000424527"/>
    </source>
</evidence>
<feature type="coiled-coil region" evidence="1">
    <location>
        <begin position="41"/>
        <end position="79"/>
    </location>
</feature>
<sequence>MSDEADPPTRAILAAIANLRKEVTQSKNDICASIEARLLICTELREELATTKKEIQSSIKTLEAATAAHEKTIKELERSRRHNIRIVGVPEGVEGSTTRDFVADLLKDVLSLDEKPLIDRVHRTLRRSPGPRGPPRPFILRLHYYHVLEDILRKARVAKQLYFRDKRIQIFPDYPPAVAQRRALFNRARELLRNKPGVRYGLLYPARLLVTHNGTQTSFTDPKKAEEYAEQLSGPGSPTAAVD</sequence>
<evidence type="ECO:0008006" key="5">
    <source>
        <dbReference type="Google" id="ProtNLM"/>
    </source>
</evidence>
<accession>A0A6G0J000</accession>